<dbReference type="EMBL" id="WTYD01000001">
    <property type="protein sequence ID" value="MXO53926.1"/>
    <property type="molecule type" value="Genomic_DNA"/>
</dbReference>
<evidence type="ECO:0000256" key="6">
    <source>
        <dbReference type="SAM" id="Phobius"/>
    </source>
</evidence>
<comment type="caution">
    <text evidence="8">The sequence shown here is derived from an EMBL/GenBank/DDBJ whole genome shotgun (WGS) entry which is preliminary data.</text>
</comment>
<name>A0A844Y7W6_9SPHN</name>
<dbReference type="AlphaFoldDB" id="A0A844Y7W6"/>
<dbReference type="GO" id="GO:0016020">
    <property type="term" value="C:membrane"/>
    <property type="evidence" value="ECO:0007669"/>
    <property type="project" value="UniProtKB-SubCell"/>
</dbReference>
<dbReference type="Pfam" id="PF03544">
    <property type="entry name" value="TonB_C"/>
    <property type="match status" value="1"/>
</dbReference>
<dbReference type="GO" id="GO:0055085">
    <property type="term" value="P:transmembrane transport"/>
    <property type="evidence" value="ECO:0007669"/>
    <property type="project" value="InterPro"/>
</dbReference>
<evidence type="ECO:0000256" key="2">
    <source>
        <dbReference type="ARBA" id="ARBA00022692"/>
    </source>
</evidence>
<feature type="compositionally biased region" description="Pro residues" evidence="5">
    <location>
        <begin position="124"/>
        <end position="135"/>
    </location>
</feature>
<evidence type="ECO:0000313" key="9">
    <source>
        <dbReference type="Proteomes" id="UP000430272"/>
    </source>
</evidence>
<dbReference type="NCBIfam" id="TIGR01352">
    <property type="entry name" value="tonB_Cterm"/>
    <property type="match status" value="1"/>
</dbReference>
<sequence length="233" mass="24928">MLMAYLDQTRRPSPVSMAGVVAIHAAVGVAIVTGLTVSGTLAPPDEFIPTYDIKDAPPPPPEPTPEPTRDMPEVSQVTPPMVIPKPPLDLPVPAPRFDSTEIILPPAPPVPRPGPTLGLDPVPTPRLTPTQPPMGPSVGAKPRNDPTAWITTDDYRTSWINREMTGTARFRLEIATTGRVTNCTITGSTGHAALDQATCQLLERRARFQPARTGSGEPIAGSYESAVRWILPD</sequence>
<feature type="region of interest" description="Disordered" evidence="5">
    <location>
        <begin position="124"/>
        <end position="147"/>
    </location>
</feature>
<accession>A0A844Y7W6</accession>
<feature type="domain" description="TonB C-terminal" evidence="7">
    <location>
        <begin position="162"/>
        <end position="231"/>
    </location>
</feature>
<keyword evidence="2 6" id="KW-0812">Transmembrane</keyword>
<dbReference type="SUPFAM" id="SSF74653">
    <property type="entry name" value="TolA/TonB C-terminal domain"/>
    <property type="match status" value="1"/>
</dbReference>
<comment type="subcellular location">
    <subcellularLocation>
        <location evidence="1">Membrane</location>
        <topology evidence="1">Single-pass membrane protein</topology>
    </subcellularLocation>
</comment>
<evidence type="ECO:0000259" key="7">
    <source>
        <dbReference type="Pfam" id="PF03544"/>
    </source>
</evidence>
<evidence type="ECO:0000256" key="5">
    <source>
        <dbReference type="SAM" id="MobiDB-lite"/>
    </source>
</evidence>
<keyword evidence="4 6" id="KW-0472">Membrane</keyword>
<gene>
    <name evidence="8" type="ORF">GRI47_07880</name>
</gene>
<evidence type="ECO:0000256" key="1">
    <source>
        <dbReference type="ARBA" id="ARBA00004167"/>
    </source>
</evidence>
<feature type="compositionally biased region" description="Pro residues" evidence="5">
    <location>
        <begin position="56"/>
        <end position="66"/>
    </location>
</feature>
<organism evidence="8 9">
    <name type="scientific">Qipengyuania pelagi</name>
    <dbReference type="NCBI Taxonomy" id="994320"/>
    <lineage>
        <taxon>Bacteria</taxon>
        <taxon>Pseudomonadati</taxon>
        <taxon>Pseudomonadota</taxon>
        <taxon>Alphaproteobacteria</taxon>
        <taxon>Sphingomonadales</taxon>
        <taxon>Erythrobacteraceae</taxon>
        <taxon>Qipengyuania</taxon>
    </lineage>
</organism>
<feature type="transmembrane region" description="Helical" evidence="6">
    <location>
        <begin position="21"/>
        <end position="42"/>
    </location>
</feature>
<evidence type="ECO:0000313" key="8">
    <source>
        <dbReference type="EMBL" id="MXO53926.1"/>
    </source>
</evidence>
<feature type="region of interest" description="Disordered" evidence="5">
    <location>
        <begin position="48"/>
        <end position="77"/>
    </location>
</feature>
<evidence type="ECO:0000256" key="3">
    <source>
        <dbReference type="ARBA" id="ARBA00022989"/>
    </source>
</evidence>
<dbReference type="InterPro" id="IPR006260">
    <property type="entry name" value="TonB/TolA_C"/>
</dbReference>
<dbReference type="OrthoDB" id="7585155at2"/>
<proteinExistence type="predicted"/>
<dbReference type="InterPro" id="IPR037682">
    <property type="entry name" value="TonB_C"/>
</dbReference>
<dbReference type="Proteomes" id="UP000430272">
    <property type="component" value="Unassembled WGS sequence"/>
</dbReference>
<protein>
    <submittedName>
        <fullName evidence="8">TonB family protein</fullName>
    </submittedName>
</protein>
<evidence type="ECO:0000256" key="4">
    <source>
        <dbReference type="ARBA" id="ARBA00023136"/>
    </source>
</evidence>
<keyword evidence="3 6" id="KW-1133">Transmembrane helix</keyword>
<dbReference type="Gene3D" id="3.30.1150.10">
    <property type="match status" value="1"/>
</dbReference>
<reference evidence="8 9" key="1">
    <citation type="submission" date="2019-12" db="EMBL/GenBank/DDBJ databases">
        <title>Genomic-based taxomic classification of the family Erythrobacteraceae.</title>
        <authorList>
            <person name="Xu L."/>
        </authorList>
    </citation>
    <scope>NUCLEOTIDE SEQUENCE [LARGE SCALE GENOMIC DNA]</scope>
    <source>
        <strain evidence="8 9">JCM 17468</strain>
    </source>
</reference>
<keyword evidence="9" id="KW-1185">Reference proteome</keyword>